<dbReference type="Pfam" id="PF00005">
    <property type="entry name" value="ABC_tran"/>
    <property type="match status" value="1"/>
</dbReference>
<evidence type="ECO:0000256" key="6">
    <source>
        <dbReference type="ARBA" id="ARBA00023136"/>
    </source>
</evidence>
<dbReference type="PROSITE" id="PS50929">
    <property type="entry name" value="ABC_TM1F"/>
    <property type="match status" value="1"/>
</dbReference>
<evidence type="ECO:0000259" key="8">
    <source>
        <dbReference type="PROSITE" id="PS50893"/>
    </source>
</evidence>
<dbReference type="GO" id="GO:0034040">
    <property type="term" value="F:ATPase-coupled lipid transmembrane transporter activity"/>
    <property type="evidence" value="ECO:0007669"/>
    <property type="project" value="TreeGrafter"/>
</dbReference>
<evidence type="ECO:0000313" key="10">
    <source>
        <dbReference type="EMBL" id="VDB98284.1"/>
    </source>
</evidence>
<feature type="transmembrane region" description="Helical" evidence="7">
    <location>
        <begin position="149"/>
        <end position="167"/>
    </location>
</feature>
<feature type="domain" description="ABC transporter" evidence="8">
    <location>
        <begin position="323"/>
        <end position="560"/>
    </location>
</feature>
<comment type="subcellular location">
    <subcellularLocation>
        <location evidence="1">Cell membrane</location>
        <topology evidence="1">Multi-pass membrane protein</topology>
    </subcellularLocation>
</comment>
<evidence type="ECO:0000256" key="4">
    <source>
        <dbReference type="ARBA" id="ARBA00022840"/>
    </source>
</evidence>
<evidence type="ECO:0000259" key="9">
    <source>
        <dbReference type="PROSITE" id="PS50929"/>
    </source>
</evidence>
<evidence type="ECO:0000313" key="11">
    <source>
        <dbReference type="Proteomes" id="UP000294726"/>
    </source>
</evidence>
<dbReference type="GO" id="GO:0140359">
    <property type="term" value="F:ABC-type transporter activity"/>
    <property type="evidence" value="ECO:0007669"/>
    <property type="project" value="InterPro"/>
</dbReference>
<proteinExistence type="predicted"/>
<dbReference type="SUPFAM" id="SSF52540">
    <property type="entry name" value="P-loop containing nucleoside triphosphate hydrolases"/>
    <property type="match status" value="1"/>
</dbReference>
<keyword evidence="5 7" id="KW-1133">Transmembrane helix</keyword>
<dbReference type="GO" id="GO:0005524">
    <property type="term" value="F:ATP binding"/>
    <property type="evidence" value="ECO:0007669"/>
    <property type="project" value="UniProtKB-KW"/>
</dbReference>
<evidence type="ECO:0000256" key="1">
    <source>
        <dbReference type="ARBA" id="ARBA00004651"/>
    </source>
</evidence>
<dbReference type="InterPro" id="IPR003593">
    <property type="entry name" value="AAA+_ATPase"/>
</dbReference>
<feature type="domain" description="ABC transmembrane type-1" evidence="9">
    <location>
        <begin position="113"/>
        <end position="272"/>
    </location>
</feature>
<name>A0AAQ2URY2_OENOE</name>
<dbReference type="PROSITE" id="PS50893">
    <property type="entry name" value="ABC_TRANSPORTER_2"/>
    <property type="match status" value="1"/>
</dbReference>
<dbReference type="InterPro" id="IPR003439">
    <property type="entry name" value="ABC_transporter-like_ATP-bd"/>
</dbReference>
<keyword evidence="2 7" id="KW-0812">Transmembrane</keyword>
<feature type="transmembrane region" description="Helical" evidence="7">
    <location>
        <begin position="259"/>
        <end position="277"/>
    </location>
</feature>
<dbReference type="GO" id="GO:0016887">
    <property type="term" value="F:ATP hydrolysis activity"/>
    <property type="evidence" value="ECO:0007669"/>
    <property type="project" value="InterPro"/>
</dbReference>
<dbReference type="InterPro" id="IPR036640">
    <property type="entry name" value="ABC1_TM_sf"/>
</dbReference>
<dbReference type="EMBL" id="LR031358">
    <property type="protein sequence ID" value="VDB98284.1"/>
    <property type="molecule type" value="Genomic_DNA"/>
</dbReference>
<organism evidence="10 11">
    <name type="scientific">Oenococcus oeni</name>
    <name type="common">Leuconostoc oenos</name>
    <dbReference type="NCBI Taxonomy" id="1247"/>
    <lineage>
        <taxon>Bacteria</taxon>
        <taxon>Bacillati</taxon>
        <taxon>Bacillota</taxon>
        <taxon>Bacilli</taxon>
        <taxon>Lactobacillales</taxon>
        <taxon>Lactobacillaceae</taxon>
        <taxon>Oenococcus</taxon>
    </lineage>
</organism>
<feature type="transmembrane region" description="Helical" evidence="7">
    <location>
        <begin position="233"/>
        <end position="253"/>
    </location>
</feature>
<dbReference type="PANTHER" id="PTHR24221:SF654">
    <property type="entry name" value="ATP-BINDING CASSETTE SUB-FAMILY B MEMBER 6"/>
    <property type="match status" value="1"/>
</dbReference>
<keyword evidence="3" id="KW-0547">Nucleotide-binding</keyword>
<feature type="transmembrane region" description="Helical" evidence="7">
    <location>
        <begin position="48"/>
        <end position="67"/>
    </location>
</feature>
<dbReference type="InterPro" id="IPR011527">
    <property type="entry name" value="ABC1_TM_dom"/>
</dbReference>
<feature type="transmembrane region" description="Helical" evidence="7">
    <location>
        <begin position="21"/>
        <end position="42"/>
    </location>
</feature>
<gene>
    <name evidence="10" type="ORF">OENI_1049</name>
</gene>
<evidence type="ECO:0000256" key="7">
    <source>
        <dbReference type="SAM" id="Phobius"/>
    </source>
</evidence>
<protein>
    <submittedName>
        <fullName evidence="10">Cytochrome bd biosynthesis ABC-type transporter, ATPase and permease component</fullName>
    </submittedName>
</protein>
<evidence type="ECO:0000256" key="5">
    <source>
        <dbReference type="ARBA" id="ARBA00022989"/>
    </source>
</evidence>
<dbReference type="SMART" id="SM00382">
    <property type="entry name" value="AAA"/>
    <property type="match status" value="1"/>
</dbReference>
<dbReference type="RefSeq" id="WP_243114799.1">
    <property type="nucleotide sequence ID" value="NZ_LR031358.1"/>
</dbReference>
<dbReference type="SUPFAM" id="SSF90123">
    <property type="entry name" value="ABC transporter transmembrane region"/>
    <property type="match status" value="1"/>
</dbReference>
<keyword evidence="6 7" id="KW-0472">Membrane</keyword>
<dbReference type="GO" id="GO:0005886">
    <property type="term" value="C:plasma membrane"/>
    <property type="evidence" value="ECO:0007669"/>
    <property type="project" value="UniProtKB-SubCell"/>
</dbReference>
<accession>A0AAQ2URY2</accession>
<reference evidence="10 11" key="1">
    <citation type="submission" date="2018-08" db="EMBL/GenBank/DDBJ databases">
        <authorList>
            <person name="Lorentzen P. G. S. M."/>
        </authorList>
    </citation>
    <scope>NUCLEOTIDE SEQUENCE [LARGE SCALE GENOMIC DNA]</scope>
    <source>
        <strain evidence="10 11">CRBO_1381</strain>
    </source>
</reference>
<dbReference type="InterPro" id="IPR039421">
    <property type="entry name" value="Type_1_exporter"/>
</dbReference>
<dbReference type="Proteomes" id="UP000294726">
    <property type="component" value="Chromosome"/>
</dbReference>
<keyword evidence="4" id="KW-0067">ATP-binding</keyword>
<dbReference type="AlphaFoldDB" id="A0AAQ2URY2"/>
<feature type="transmembrane region" description="Helical" evidence="7">
    <location>
        <begin position="119"/>
        <end position="143"/>
    </location>
</feature>
<dbReference type="InterPro" id="IPR027417">
    <property type="entry name" value="P-loop_NTPase"/>
</dbReference>
<dbReference type="PANTHER" id="PTHR24221">
    <property type="entry name" value="ATP-BINDING CASSETTE SUB-FAMILY B"/>
    <property type="match status" value="1"/>
</dbReference>
<dbReference type="Gene3D" id="3.40.50.300">
    <property type="entry name" value="P-loop containing nucleotide triphosphate hydrolases"/>
    <property type="match status" value="1"/>
</dbReference>
<sequence length="572" mass="65587">MYGRLFTYGRKKLKYGLIEAFFTWLESLEVLLFLWALADYYNSQRLGFFFYLIIPVIFLSIIVYRFLFSEKIVQVWSNSAIKEIQKDFLNVYLRKNNFNQKISALIQRDLKAITDLNSFYTLIVPTLIKLSLTGLLLIIFIIIWQPLAIFIPFLSIILIGLGMMALAKHGDKENARYINSFVHMGERFLDDFFEMNAIIMYRRDRAFSADFHRDSENFRKRTMAVLAYQLQTLNILDFAIYGGIGAFALFLSFGTAQGNLSVVQAIILFVLVADWFIEFRKSGYFIHVMKQLSPTLKHIFAQIDDKNSFSSQKKQRTISNDIPKILEITINNLSIGYDEPLITQLSWSLKIGHLYALSGQSGSGKSTLAKTLMAQQKSLAGEISFSDKKLRFDTNFRHDWLKSAIYLGSEPYLFSGSIIDNLLFASKYDRKELIKIFDKFGLCSFVSSLPDQYDSQVGENGKWLSPGQRQQIAFGRAVAADKNFYIFDEITSNIDHENAGIILRAMKRLAKEKIVLIITHKIEDLKQSDQIAFITGKKAVIGPYESLLKNSPSFKNLINQQLLLLKGNKQDA</sequence>
<evidence type="ECO:0000256" key="3">
    <source>
        <dbReference type="ARBA" id="ARBA00022741"/>
    </source>
</evidence>
<evidence type="ECO:0000256" key="2">
    <source>
        <dbReference type="ARBA" id="ARBA00022692"/>
    </source>
</evidence>
<dbReference type="Gene3D" id="1.20.1560.10">
    <property type="entry name" value="ABC transporter type 1, transmembrane domain"/>
    <property type="match status" value="1"/>
</dbReference>